<dbReference type="Gene3D" id="3.40.1190.20">
    <property type="match status" value="1"/>
</dbReference>
<evidence type="ECO:0000313" key="3">
    <source>
        <dbReference type="Proteomes" id="UP000660262"/>
    </source>
</evidence>
<dbReference type="PANTHER" id="PTHR47826:SF1">
    <property type="entry name" value="OS03G0164700 PROTEIN"/>
    <property type="match status" value="1"/>
</dbReference>
<dbReference type="EMBL" id="BNJQ01000019">
    <property type="protein sequence ID" value="GHP08220.1"/>
    <property type="molecule type" value="Genomic_DNA"/>
</dbReference>
<sequence length="440" mass="47505">MPNLTLPAALRTHAAVRCRRLRTRNLRCRARADPQYDVVSLGNLCVDAFLNVPECAAAEPDTANRLTFAMQSDVHLKDPSMLELLVEKQAHGVLDPVPLEAGGHCNFLIAASRLGLKVAAWGHIGADSNGTFLSDVLTSEGVTHLPMESGDDVDTTLTCYVLVDDKSEHRFCSRYDFGPWPLLPDPVEGDDKHTSGFGLCVNGFSFDELEGERVWKFARDVRETPDGFVLFDPGPRCKRFALPAGEDNDEQHVLGSWPSCVDILCVTREEGLQLLRERPSARAVASDDPLALAATLLLCEEDAVLQWVVVKLGDRGAVLVERNSRGDAGSGYLVYNGVDVGVHVSPAVQVPEVVDTVGCGDSFAAALALGYRRGWAADRALALAAAVGGATATRRGAGRNVADMKTVCTLLTEPRDYDAEESDPGELGAKVWVLNELSRQ</sequence>
<evidence type="ECO:0000313" key="2">
    <source>
        <dbReference type="EMBL" id="GHP08220.1"/>
    </source>
</evidence>
<organism evidence="2 3">
    <name type="scientific">Pycnococcus provasolii</name>
    <dbReference type="NCBI Taxonomy" id="41880"/>
    <lineage>
        <taxon>Eukaryota</taxon>
        <taxon>Viridiplantae</taxon>
        <taxon>Chlorophyta</taxon>
        <taxon>Pseudoscourfieldiophyceae</taxon>
        <taxon>Pseudoscourfieldiales</taxon>
        <taxon>Pycnococcaceae</taxon>
        <taxon>Pycnococcus</taxon>
    </lineage>
</organism>
<dbReference type="InterPro" id="IPR011611">
    <property type="entry name" value="PfkB_dom"/>
</dbReference>
<dbReference type="SUPFAM" id="SSF53613">
    <property type="entry name" value="Ribokinase-like"/>
    <property type="match status" value="1"/>
</dbReference>
<dbReference type="PANTHER" id="PTHR47826">
    <property type="entry name" value="OS03G0164700 PROTEIN"/>
    <property type="match status" value="1"/>
</dbReference>
<evidence type="ECO:0000259" key="1">
    <source>
        <dbReference type="Pfam" id="PF00294"/>
    </source>
</evidence>
<feature type="domain" description="Carbohydrate kinase PfkB" evidence="1">
    <location>
        <begin position="101"/>
        <end position="171"/>
    </location>
</feature>
<reference evidence="2" key="1">
    <citation type="submission" date="2020-10" db="EMBL/GenBank/DDBJ databases">
        <title>Unveiling of a novel bifunctional photoreceptor, Dualchrome1, isolated from a cosmopolitan green alga.</title>
        <authorList>
            <person name="Suzuki S."/>
            <person name="Kawachi M."/>
        </authorList>
    </citation>
    <scope>NUCLEOTIDE SEQUENCE</scope>
    <source>
        <strain evidence="2">NIES 2893</strain>
    </source>
</reference>
<name>A0A830HR11_9CHLO</name>
<gene>
    <name evidence="2" type="ORF">PPROV_000696100</name>
</gene>
<accession>A0A830HR11</accession>
<dbReference type="InterPro" id="IPR029056">
    <property type="entry name" value="Ribokinase-like"/>
</dbReference>
<protein>
    <recommendedName>
        <fullName evidence="1">Carbohydrate kinase PfkB domain-containing protein</fullName>
    </recommendedName>
</protein>
<comment type="caution">
    <text evidence="2">The sequence shown here is derived from an EMBL/GenBank/DDBJ whole genome shotgun (WGS) entry which is preliminary data.</text>
</comment>
<dbReference type="OrthoDB" id="415590at2759"/>
<dbReference type="Pfam" id="PF00294">
    <property type="entry name" value="PfkB"/>
    <property type="match status" value="2"/>
</dbReference>
<dbReference type="AlphaFoldDB" id="A0A830HR11"/>
<proteinExistence type="predicted"/>
<keyword evidence="3" id="KW-1185">Reference proteome</keyword>
<feature type="domain" description="Carbohydrate kinase PfkB" evidence="1">
    <location>
        <begin position="243"/>
        <end position="400"/>
    </location>
</feature>
<dbReference type="Proteomes" id="UP000660262">
    <property type="component" value="Unassembled WGS sequence"/>
</dbReference>